<evidence type="ECO:0000256" key="1">
    <source>
        <dbReference type="ARBA" id="ARBA00004651"/>
    </source>
</evidence>
<sequence length="320" mass="34882">MEAQVTDAVVAPATATLRRPQRVQRASRLRSLIPYLFLSPAIVLFLLSFVLPLGYAVWQSLFRLQRDGLGLGAPKQVFTGLSNYQHALSDPVVYQGLGRVLLYGVLQVPVMLGLALLLALLLDSAVIRLRAFFRIAFFLPHIIPGVVGALLWAFLYNPQFSPVPQALAALHLGVVNFQNPNLVLLLIGNIAVWAGTGYQVLILFSSLQAVPTSLYEASRLDGCSEWQIAWFIKVPLIFPALVLTGVLAIIGALQLLMEPLLLQTVLNGITSNFTPNMYMYQTATGGGNYYYAAALSVALALVTGIFSFSVLRLVRRKAGV</sequence>
<proteinExistence type="inferred from homology"/>
<keyword evidence="2 7" id="KW-0813">Transport</keyword>
<dbReference type="InterPro" id="IPR035906">
    <property type="entry name" value="MetI-like_sf"/>
</dbReference>
<dbReference type="RefSeq" id="WP_007915454.1">
    <property type="nucleotide sequence ID" value="NZ_ADVG01000003.1"/>
</dbReference>
<feature type="transmembrane region" description="Helical" evidence="7">
    <location>
        <begin position="182"/>
        <end position="204"/>
    </location>
</feature>
<keyword evidence="5 7" id="KW-1133">Transmembrane helix</keyword>
<feature type="transmembrane region" description="Helical" evidence="7">
    <location>
        <begin position="236"/>
        <end position="257"/>
    </location>
</feature>
<keyword evidence="10" id="KW-1185">Reference proteome</keyword>
<gene>
    <name evidence="9" type="ORF">Krac_5190</name>
</gene>
<dbReference type="STRING" id="485913.Krac_5190"/>
<evidence type="ECO:0000256" key="5">
    <source>
        <dbReference type="ARBA" id="ARBA00022989"/>
    </source>
</evidence>
<reference evidence="9 10" key="1">
    <citation type="journal article" date="2011" name="Stand. Genomic Sci.">
        <title>Non-contiguous finished genome sequence and contextual data of the filamentous soil bacterium Ktedonobacter racemifer type strain (SOSP1-21).</title>
        <authorList>
            <person name="Chang Y.J."/>
            <person name="Land M."/>
            <person name="Hauser L."/>
            <person name="Chertkov O."/>
            <person name="Del Rio T.G."/>
            <person name="Nolan M."/>
            <person name="Copeland A."/>
            <person name="Tice H."/>
            <person name="Cheng J.F."/>
            <person name="Lucas S."/>
            <person name="Han C."/>
            <person name="Goodwin L."/>
            <person name="Pitluck S."/>
            <person name="Ivanova N."/>
            <person name="Ovchinikova G."/>
            <person name="Pati A."/>
            <person name="Chen A."/>
            <person name="Palaniappan K."/>
            <person name="Mavromatis K."/>
            <person name="Liolios K."/>
            <person name="Brettin T."/>
            <person name="Fiebig A."/>
            <person name="Rohde M."/>
            <person name="Abt B."/>
            <person name="Goker M."/>
            <person name="Detter J.C."/>
            <person name="Woyke T."/>
            <person name="Bristow J."/>
            <person name="Eisen J.A."/>
            <person name="Markowitz V."/>
            <person name="Hugenholtz P."/>
            <person name="Kyrpides N.C."/>
            <person name="Klenk H.P."/>
            <person name="Lapidus A."/>
        </authorList>
    </citation>
    <scope>NUCLEOTIDE SEQUENCE [LARGE SCALE GENOMIC DNA]</scope>
    <source>
        <strain evidence="10">DSM 44963</strain>
    </source>
</reference>
<feature type="domain" description="ABC transmembrane type-1" evidence="8">
    <location>
        <begin position="97"/>
        <end position="312"/>
    </location>
</feature>
<comment type="subcellular location">
    <subcellularLocation>
        <location evidence="1 7">Cell membrane</location>
        <topology evidence="1 7">Multi-pass membrane protein</topology>
    </subcellularLocation>
</comment>
<feature type="transmembrane region" description="Helical" evidence="7">
    <location>
        <begin position="100"/>
        <end position="122"/>
    </location>
</feature>
<dbReference type="Proteomes" id="UP000004508">
    <property type="component" value="Unassembled WGS sequence"/>
</dbReference>
<dbReference type="EMBL" id="ADVG01000003">
    <property type="protein sequence ID" value="EFH84169.1"/>
    <property type="molecule type" value="Genomic_DNA"/>
</dbReference>
<name>D6TV69_KTERA</name>
<evidence type="ECO:0000313" key="10">
    <source>
        <dbReference type="Proteomes" id="UP000004508"/>
    </source>
</evidence>
<feature type="transmembrane region" description="Helical" evidence="7">
    <location>
        <begin position="32"/>
        <end position="58"/>
    </location>
</feature>
<dbReference type="InterPro" id="IPR000515">
    <property type="entry name" value="MetI-like"/>
</dbReference>
<dbReference type="Pfam" id="PF00528">
    <property type="entry name" value="BPD_transp_1"/>
    <property type="match status" value="1"/>
</dbReference>
<dbReference type="CDD" id="cd06261">
    <property type="entry name" value="TM_PBP2"/>
    <property type="match status" value="1"/>
</dbReference>
<comment type="caution">
    <text evidence="9">The sequence shown here is derived from an EMBL/GenBank/DDBJ whole genome shotgun (WGS) entry which is preliminary data.</text>
</comment>
<keyword evidence="6 7" id="KW-0472">Membrane</keyword>
<accession>D6TV69</accession>
<keyword evidence="4 7" id="KW-0812">Transmembrane</keyword>
<evidence type="ECO:0000256" key="3">
    <source>
        <dbReference type="ARBA" id="ARBA00022475"/>
    </source>
</evidence>
<dbReference type="AlphaFoldDB" id="D6TV69"/>
<evidence type="ECO:0000313" key="9">
    <source>
        <dbReference type="EMBL" id="EFH84169.1"/>
    </source>
</evidence>
<dbReference type="OrthoDB" id="9785347at2"/>
<feature type="transmembrane region" description="Helical" evidence="7">
    <location>
        <begin position="131"/>
        <end position="155"/>
    </location>
</feature>
<dbReference type="GO" id="GO:0005886">
    <property type="term" value="C:plasma membrane"/>
    <property type="evidence" value="ECO:0007669"/>
    <property type="project" value="UniProtKB-SubCell"/>
</dbReference>
<comment type="similarity">
    <text evidence="7">Belongs to the binding-protein-dependent transport system permease family.</text>
</comment>
<dbReference type="PANTHER" id="PTHR30193:SF41">
    <property type="entry name" value="DIACETYLCHITOBIOSE UPTAKE SYSTEM PERMEASE PROTEIN NGCF"/>
    <property type="match status" value="1"/>
</dbReference>
<evidence type="ECO:0000256" key="4">
    <source>
        <dbReference type="ARBA" id="ARBA00022692"/>
    </source>
</evidence>
<evidence type="ECO:0000256" key="2">
    <source>
        <dbReference type="ARBA" id="ARBA00022448"/>
    </source>
</evidence>
<evidence type="ECO:0000256" key="7">
    <source>
        <dbReference type="RuleBase" id="RU363032"/>
    </source>
</evidence>
<dbReference type="Gene3D" id="1.10.3720.10">
    <property type="entry name" value="MetI-like"/>
    <property type="match status" value="1"/>
</dbReference>
<evidence type="ECO:0000259" key="8">
    <source>
        <dbReference type="PROSITE" id="PS50928"/>
    </source>
</evidence>
<dbReference type="InParanoid" id="D6TV69"/>
<dbReference type="PANTHER" id="PTHR30193">
    <property type="entry name" value="ABC TRANSPORTER PERMEASE PROTEIN"/>
    <property type="match status" value="1"/>
</dbReference>
<feature type="transmembrane region" description="Helical" evidence="7">
    <location>
        <begin position="289"/>
        <end position="314"/>
    </location>
</feature>
<keyword evidence="3" id="KW-1003">Cell membrane</keyword>
<dbReference type="InterPro" id="IPR051393">
    <property type="entry name" value="ABC_transporter_permease"/>
</dbReference>
<dbReference type="SUPFAM" id="SSF161098">
    <property type="entry name" value="MetI-like"/>
    <property type="match status" value="1"/>
</dbReference>
<organism evidence="9 10">
    <name type="scientific">Ktedonobacter racemifer DSM 44963</name>
    <dbReference type="NCBI Taxonomy" id="485913"/>
    <lineage>
        <taxon>Bacteria</taxon>
        <taxon>Bacillati</taxon>
        <taxon>Chloroflexota</taxon>
        <taxon>Ktedonobacteria</taxon>
        <taxon>Ktedonobacterales</taxon>
        <taxon>Ktedonobacteraceae</taxon>
        <taxon>Ktedonobacter</taxon>
    </lineage>
</organism>
<evidence type="ECO:0000256" key="6">
    <source>
        <dbReference type="ARBA" id="ARBA00023136"/>
    </source>
</evidence>
<dbReference type="eggNOG" id="COG1175">
    <property type="taxonomic scope" value="Bacteria"/>
</dbReference>
<dbReference type="GO" id="GO:0055085">
    <property type="term" value="P:transmembrane transport"/>
    <property type="evidence" value="ECO:0007669"/>
    <property type="project" value="InterPro"/>
</dbReference>
<protein>
    <submittedName>
        <fullName evidence="9">Binding-protein-dependent transport systems inner membrane component</fullName>
    </submittedName>
</protein>
<dbReference type="PROSITE" id="PS50928">
    <property type="entry name" value="ABC_TM1"/>
    <property type="match status" value="1"/>
</dbReference>